<evidence type="ECO:0000259" key="8">
    <source>
        <dbReference type="Pfam" id="PF06429"/>
    </source>
</evidence>
<accession>A0A1S2DQU4</accession>
<dbReference type="InterPro" id="IPR010930">
    <property type="entry name" value="Flg_bb/hook_C_dom"/>
</dbReference>
<name>A0A1S2DQU4_AGRVI</name>
<dbReference type="EMBL" id="QUSG01000004">
    <property type="protein sequence ID" value="KAA3528185.1"/>
    <property type="molecule type" value="Genomic_DNA"/>
</dbReference>
<dbReference type="AlphaFoldDB" id="A0A1S2DQU4"/>
<evidence type="ECO:0000313" key="12">
    <source>
        <dbReference type="EMBL" id="MUZ75434.1"/>
    </source>
</evidence>
<evidence type="ECO:0000256" key="3">
    <source>
        <dbReference type="ARBA" id="ARBA00019015"/>
    </source>
</evidence>
<comment type="subcellular location">
    <subcellularLocation>
        <location evidence="1 5">Bacterial flagellum basal body</location>
    </subcellularLocation>
</comment>
<dbReference type="Pfam" id="PF06429">
    <property type="entry name" value="Flg_bbr_C"/>
    <property type="match status" value="1"/>
</dbReference>
<keyword evidence="4 5" id="KW-0975">Bacterial flagellum</keyword>
<gene>
    <name evidence="11" type="ORF">DXT89_09050</name>
    <name evidence="13" type="ORF">GOZ88_14260</name>
    <name evidence="12" type="ORF">GOZ90_22430</name>
</gene>
<comment type="caution">
    <text evidence="13">The sequence shown here is derived from an EMBL/GenBank/DDBJ whole genome shotgun (WGS) entry which is preliminary data.</text>
</comment>
<dbReference type="InterPro" id="IPR011491">
    <property type="entry name" value="FlgE_D2"/>
</dbReference>
<dbReference type="GO" id="GO:0009424">
    <property type="term" value="C:bacterial-type flagellum hook"/>
    <property type="evidence" value="ECO:0007669"/>
    <property type="project" value="TreeGrafter"/>
</dbReference>
<reference evidence="11 14" key="1">
    <citation type="submission" date="2018-08" db="EMBL/GenBank/DDBJ databases">
        <title>Genome sequencing of Agrobacterium vitis strain ICMP 10754.</title>
        <authorList>
            <person name="Visnovsky S.B."/>
            <person name="Pitman A.R."/>
        </authorList>
    </citation>
    <scope>NUCLEOTIDE SEQUENCE [LARGE SCALE GENOMIC DNA]</scope>
    <source>
        <strain evidence="11 14">ICMP 10754</strain>
    </source>
</reference>
<dbReference type="Proteomes" id="UP000436911">
    <property type="component" value="Unassembled WGS sequence"/>
</dbReference>
<feature type="region of interest" description="Disordered" evidence="6">
    <location>
        <begin position="47"/>
        <end position="72"/>
    </location>
</feature>
<feature type="region of interest" description="Disordered" evidence="6">
    <location>
        <begin position="217"/>
        <end position="257"/>
    </location>
</feature>
<feature type="domain" description="Flagellar basal-body/hook protein C-terminal" evidence="8">
    <location>
        <begin position="365"/>
        <end position="409"/>
    </location>
</feature>
<evidence type="ECO:0000313" key="11">
    <source>
        <dbReference type="EMBL" id="KAA3528185.1"/>
    </source>
</evidence>
<dbReference type="OrthoDB" id="8372879at2"/>
<dbReference type="GeneID" id="60681403"/>
<dbReference type="PROSITE" id="PS00588">
    <property type="entry name" value="FLAGELLA_BB_ROD"/>
    <property type="match status" value="1"/>
</dbReference>
<organism evidence="13 15">
    <name type="scientific">Agrobacterium vitis</name>
    <name type="common">Rhizobium vitis</name>
    <dbReference type="NCBI Taxonomy" id="373"/>
    <lineage>
        <taxon>Bacteria</taxon>
        <taxon>Pseudomonadati</taxon>
        <taxon>Pseudomonadota</taxon>
        <taxon>Alphaproteobacteria</taxon>
        <taxon>Hyphomicrobiales</taxon>
        <taxon>Rhizobiaceae</taxon>
        <taxon>Rhizobium/Agrobacterium group</taxon>
        <taxon>Agrobacterium</taxon>
    </lineage>
</organism>
<comment type="function">
    <text evidence="5">A flexible structure which links the flagellar filament to the drive apparatus in the basal body.</text>
</comment>
<keyword evidence="13" id="KW-0966">Cell projection</keyword>
<evidence type="ECO:0000313" key="16">
    <source>
        <dbReference type="Proteomes" id="UP000477951"/>
    </source>
</evidence>
<dbReference type="PANTHER" id="PTHR30435:SF1">
    <property type="entry name" value="FLAGELLAR HOOK PROTEIN FLGE"/>
    <property type="match status" value="1"/>
</dbReference>
<evidence type="ECO:0000259" key="7">
    <source>
        <dbReference type="Pfam" id="PF00460"/>
    </source>
</evidence>
<dbReference type="EMBL" id="WPHU01000005">
    <property type="protein sequence ID" value="MVA57267.1"/>
    <property type="molecule type" value="Genomic_DNA"/>
</dbReference>
<evidence type="ECO:0000313" key="14">
    <source>
        <dbReference type="Proteomes" id="UP000436911"/>
    </source>
</evidence>
<dbReference type="Pfam" id="PF22692">
    <property type="entry name" value="LlgE_F_G_D1"/>
    <property type="match status" value="1"/>
</dbReference>
<evidence type="ECO:0000259" key="10">
    <source>
        <dbReference type="Pfam" id="PF22692"/>
    </source>
</evidence>
<reference evidence="15 16" key="2">
    <citation type="submission" date="2019-12" db="EMBL/GenBank/DDBJ databases">
        <title>Whole-genome sequencing of Allorhizobium vitis.</title>
        <authorList>
            <person name="Gan H.M."/>
            <person name="Szegedi E."/>
            <person name="Burr T."/>
            <person name="Savka M.A."/>
        </authorList>
    </citation>
    <scope>NUCLEOTIDE SEQUENCE [LARGE SCALE GENOMIC DNA]</scope>
    <source>
        <strain evidence="13 15">CG415</strain>
        <strain evidence="12 16">CG516</strain>
    </source>
</reference>
<protein>
    <recommendedName>
        <fullName evidence="3 5">Flagellar hook protein FlgE</fullName>
    </recommendedName>
</protein>
<evidence type="ECO:0000313" key="13">
    <source>
        <dbReference type="EMBL" id="MVA57267.1"/>
    </source>
</evidence>
<evidence type="ECO:0000259" key="9">
    <source>
        <dbReference type="Pfam" id="PF07559"/>
    </source>
</evidence>
<evidence type="ECO:0000256" key="5">
    <source>
        <dbReference type="RuleBase" id="RU362116"/>
    </source>
</evidence>
<feature type="domain" description="Flagellar basal body rod protein N-terminal" evidence="7">
    <location>
        <begin position="7"/>
        <end position="37"/>
    </location>
</feature>
<dbReference type="Pfam" id="PF07559">
    <property type="entry name" value="FlgE_D2"/>
    <property type="match status" value="1"/>
</dbReference>
<dbReference type="SUPFAM" id="SSF117143">
    <property type="entry name" value="Flagellar hook protein flgE"/>
    <property type="match status" value="1"/>
</dbReference>
<dbReference type="InterPro" id="IPR037925">
    <property type="entry name" value="FlgE/F/G-like"/>
</dbReference>
<dbReference type="GO" id="GO:0005829">
    <property type="term" value="C:cytosol"/>
    <property type="evidence" value="ECO:0007669"/>
    <property type="project" value="TreeGrafter"/>
</dbReference>
<dbReference type="Proteomes" id="UP000440716">
    <property type="component" value="Unassembled WGS sequence"/>
</dbReference>
<dbReference type="GO" id="GO:0071978">
    <property type="term" value="P:bacterial-type flagellum-dependent swarming motility"/>
    <property type="evidence" value="ECO:0007669"/>
    <property type="project" value="TreeGrafter"/>
</dbReference>
<dbReference type="InterPro" id="IPR020013">
    <property type="entry name" value="Flagellar_FlgE/F/G"/>
</dbReference>
<evidence type="ECO:0000256" key="1">
    <source>
        <dbReference type="ARBA" id="ARBA00004117"/>
    </source>
</evidence>
<dbReference type="InterPro" id="IPR001444">
    <property type="entry name" value="Flag_bb_rod_N"/>
</dbReference>
<dbReference type="Proteomes" id="UP000477951">
    <property type="component" value="Unassembled WGS sequence"/>
</dbReference>
<dbReference type="InterPro" id="IPR037058">
    <property type="entry name" value="Falgellar_hook_FlgE_sf"/>
</dbReference>
<dbReference type="Pfam" id="PF00460">
    <property type="entry name" value="Flg_bb_rod"/>
    <property type="match status" value="1"/>
</dbReference>
<dbReference type="RefSeq" id="WP_070151494.1">
    <property type="nucleotide sequence ID" value="NZ_CP055265.1"/>
</dbReference>
<dbReference type="GO" id="GO:0009425">
    <property type="term" value="C:bacterial-type flagellum basal body"/>
    <property type="evidence" value="ECO:0007669"/>
    <property type="project" value="UniProtKB-SubCell"/>
</dbReference>
<feature type="domain" description="Flagellar hook protein FlgE D2" evidence="9">
    <location>
        <begin position="169"/>
        <end position="284"/>
    </location>
</feature>
<evidence type="ECO:0000313" key="15">
    <source>
        <dbReference type="Proteomes" id="UP000440716"/>
    </source>
</evidence>
<feature type="domain" description="Flagellar hook protein FlgE/F/G-like D1" evidence="10">
    <location>
        <begin position="75"/>
        <end position="156"/>
    </location>
</feature>
<evidence type="ECO:0000256" key="6">
    <source>
        <dbReference type="SAM" id="MobiDB-lite"/>
    </source>
</evidence>
<sequence>MSLASAMNSSVSGLTAQSNKLTSIGDNISNTSTTGYKGTETAFSSLVNGGTTSTTTQTVSQSGDLESTSSETDLAIDGDGYFVVQNDEGDVFLTRQGDFEIDEDGYLVNSSGYTLLGYSYDNGEPASVINGFDGLEPVKIDTNEVTASATTTGEVSGNLESDAEIVSGDTPSSNSADATYTAKSSIVTYDEQGASTQYDIYFTKTDDDEWEVSIYRNDEANDDDDGTSFPYDNGELGSTTLTFDSAGDLEDGSTSTLSFTDSETGLTIDLDFSDITQTATSTSISGSANGSAASSSSDYTIGSDGVISTVSSDGTTTDTYKIALATVASPDNLEEVDGTAYQVDADSGTVVVGFAGTGSFGTIESSTLESSNVDLASELSDMIAAQRAYSANSKVFQTAADMLDTVINMVR</sequence>
<comment type="similarity">
    <text evidence="2 5">Belongs to the flagella basal body rod proteins family.</text>
</comment>
<keyword evidence="13" id="KW-0969">Cilium</keyword>
<keyword evidence="13" id="KW-0282">Flagellum</keyword>
<proteinExistence type="inferred from homology"/>
<dbReference type="InterPro" id="IPR019776">
    <property type="entry name" value="Flagellar_basal_body_rod_CS"/>
</dbReference>
<dbReference type="Gene3D" id="2.60.98.20">
    <property type="entry name" value="Flagellar hook protein FlgE"/>
    <property type="match status" value="1"/>
</dbReference>
<evidence type="ECO:0000256" key="2">
    <source>
        <dbReference type="ARBA" id="ARBA00009677"/>
    </source>
</evidence>
<dbReference type="NCBIfam" id="TIGR03506">
    <property type="entry name" value="FlgEFG_subfam"/>
    <property type="match status" value="1"/>
</dbReference>
<dbReference type="EMBL" id="WPHR01000030">
    <property type="protein sequence ID" value="MUZ75434.1"/>
    <property type="molecule type" value="Genomic_DNA"/>
</dbReference>
<feature type="compositionally biased region" description="Low complexity" evidence="6">
    <location>
        <begin position="49"/>
        <end position="63"/>
    </location>
</feature>
<dbReference type="PANTHER" id="PTHR30435">
    <property type="entry name" value="FLAGELLAR PROTEIN"/>
    <property type="match status" value="1"/>
</dbReference>
<evidence type="ECO:0000256" key="4">
    <source>
        <dbReference type="ARBA" id="ARBA00023143"/>
    </source>
</evidence>
<dbReference type="InterPro" id="IPR053967">
    <property type="entry name" value="LlgE_F_G-like_D1"/>
</dbReference>